<organism evidence="2 3">
    <name type="scientific">Anopheles culicifacies</name>
    <dbReference type="NCBI Taxonomy" id="139723"/>
    <lineage>
        <taxon>Eukaryota</taxon>
        <taxon>Metazoa</taxon>
        <taxon>Ecdysozoa</taxon>
        <taxon>Arthropoda</taxon>
        <taxon>Hexapoda</taxon>
        <taxon>Insecta</taxon>
        <taxon>Pterygota</taxon>
        <taxon>Neoptera</taxon>
        <taxon>Endopterygota</taxon>
        <taxon>Diptera</taxon>
        <taxon>Nematocera</taxon>
        <taxon>Culicoidea</taxon>
        <taxon>Culicidae</taxon>
        <taxon>Anophelinae</taxon>
        <taxon>Anopheles</taxon>
        <taxon>culicifacies species complex</taxon>
    </lineage>
</organism>
<dbReference type="VEuPathDB" id="VectorBase:ACUA024669"/>
<protein>
    <submittedName>
        <fullName evidence="2">Uncharacterized protein</fullName>
    </submittedName>
</protein>
<reference evidence="2" key="2">
    <citation type="submission" date="2020-05" db="UniProtKB">
        <authorList>
            <consortium name="EnsemblMetazoa"/>
        </authorList>
    </citation>
    <scope>IDENTIFICATION</scope>
    <source>
        <strain evidence="2">A-37</strain>
    </source>
</reference>
<keyword evidence="3" id="KW-1185">Reference proteome</keyword>
<sequence>MERARQALVRQPYEVSLVAREPYPLVQLVRRHNERRQMVGFLLPQELIQLLGKIHARYDVHVGQEHVAALTSLPGHVAQMVLRVRVLDTPLARVRFAPLEQIVQRRFRFGTVELGEIAYVYTLQMRWSTLLWQYQMKANPLPDRTKAGPSGNRSPTTAKSNTLYSRRVSQRPSRRSSPENTALSVLLARLSASTYSRQVAGVSIGARGTIETPSSAPLLYWLQSPLCSNRTFELILSNRSGGRGHRGVGLLTDKTEVLTDYPAAGTFKSWKPEMVGQDLSRL</sequence>
<proteinExistence type="predicted"/>
<dbReference type="EnsemblMetazoa" id="ACUA024669-RA">
    <property type="protein sequence ID" value="ACUA024669-PA"/>
    <property type="gene ID" value="ACUA024669"/>
</dbReference>
<feature type="region of interest" description="Disordered" evidence="1">
    <location>
        <begin position="142"/>
        <end position="180"/>
    </location>
</feature>
<name>A0A182MRQ1_9DIPT</name>
<dbReference type="AlphaFoldDB" id="A0A182MRQ1"/>
<evidence type="ECO:0000313" key="3">
    <source>
        <dbReference type="Proteomes" id="UP000075883"/>
    </source>
</evidence>
<accession>A0A182MRQ1</accession>
<reference evidence="3" key="1">
    <citation type="submission" date="2013-09" db="EMBL/GenBank/DDBJ databases">
        <title>The Genome Sequence of Anopheles culicifacies species A.</title>
        <authorList>
            <consortium name="The Broad Institute Genomics Platform"/>
            <person name="Neafsey D.E."/>
            <person name="Besansky N."/>
            <person name="Howell P."/>
            <person name="Walton C."/>
            <person name="Young S.K."/>
            <person name="Zeng Q."/>
            <person name="Gargeya S."/>
            <person name="Fitzgerald M."/>
            <person name="Haas B."/>
            <person name="Abouelleil A."/>
            <person name="Allen A.W."/>
            <person name="Alvarado L."/>
            <person name="Arachchi H.M."/>
            <person name="Berlin A.M."/>
            <person name="Chapman S.B."/>
            <person name="Gainer-Dewar J."/>
            <person name="Goldberg J."/>
            <person name="Griggs A."/>
            <person name="Gujja S."/>
            <person name="Hansen M."/>
            <person name="Howarth C."/>
            <person name="Imamovic A."/>
            <person name="Ireland A."/>
            <person name="Larimer J."/>
            <person name="McCowan C."/>
            <person name="Murphy C."/>
            <person name="Pearson M."/>
            <person name="Poon T.W."/>
            <person name="Priest M."/>
            <person name="Roberts A."/>
            <person name="Saif S."/>
            <person name="Shea T."/>
            <person name="Sisk P."/>
            <person name="Sykes S."/>
            <person name="Wortman J."/>
            <person name="Nusbaum C."/>
            <person name="Birren B."/>
        </authorList>
    </citation>
    <scope>NUCLEOTIDE SEQUENCE [LARGE SCALE GENOMIC DNA]</scope>
    <source>
        <strain evidence="3">A-37</strain>
    </source>
</reference>
<evidence type="ECO:0000256" key="1">
    <source>
        <dbReference type="SAM" id="MobiDB-lite"/>
    </source>
</evidence>
<feature type="compositionally biased region" description="Polar residues" evidence="1">
    <location>
        <begin position="151"/>
        <end position="164"/>
    </location>
</feature>
<evidence type="ECO:0000313" key="2">
    <source>
        <dbReference type="EnsemblMetazoa" id="ACUA024669-PA"/>
    </source>
</evidence>
<dbReference type="EMBL" id="AXCM01012470">
    <property type="status" value="NOT_ANNOTATED_CDS"/>
    <property type="molecule type" value="Genomic_DNA"/>
</dbReference>
<dbReference type="Proteomes" id="UP000075883">
    <property type="component" value="Unassembled WGS sequence"/>
</dbReference>